<dbReference type="AlphaFoldDB" id="A0A6B3TSA6"/>
<comment type="caution">
    <text evidence="1">The sequence shown here is derived from an EMBL/GenBank/DDBJ whole genome shotgun (WGS) entry which is preliminary data.</text>
</comment>
<dbReference type="Pfam" id="PF10720">
    <property type="entry name" value="DUF2515"/>
    <property type="match status" value="1"/>
</dbReference>
<dbReference type="InterPro" id="IPR019658">
    <property type="entry name" value="DUF2515"/>
</dbReference>
<proteinExistence type="predicted"/>
<dbReference type="Proteomes" id="UP000481621">
    <property type="component" value="Unassembled WGS sequence"/>
</dbReference>
<organism evidence="1 2">
    <name type="scientific">Neobacillus thermocopriae</name>
    <dbReference type="NCBI Taxonomy" id="1215031"/>
    <lineage>
        <taxon>Bacteria</taxon>
        <taxon>Bacillati</taxon>
        <taxon>Bacillota</taxon>
        <taxon>Bacilli</taxon>
        <taxon>Bacillales</taxon>
        <taxon>Bacillaceae</taxon>
        <taxon>Neobacillus</taxon>
    </lineage>
</organism>
<reference evidence="1" key="1">
    <citation type="submission" date="2020-02" db="EMBL/GenBank/DDBJ databases">
        <title>Bacillus sedimentmangrovi sp. nov., isolated from sediment of the mangrove ecosystem.</title>
        <authorList>
            <person name="Liu G."/>
        </authorList>
    </citation>
    <scope>NUCLEOTIDE SEQUENCE [LARGE SCALE GENOMIC DNA]</scope>
    <source>
        <strain evidence="1">SgZ-7</strain>
    </source>
</reference>
<keyword evidence="2" id="KW-1185">Reference proteome</keyword>
<sequence length="325" mass="39576">MNDLTIQEQNLIRQIRFETDKRNMDNISRTNAYFSYFKNNRDILWAFLASMVSRNGGWNMCDLEGSIFRELLAPEYRKQLFLVFERANWLIFHDVYPQLLIYQYSREMNRPMFHLLPYFHVSSFIQKEWYKYWKEKDRFRLMTALIINEQNVIQTPVIDHPLLKKRVFRSLMFQFQDWLHFSCVLFPTTGGEVYGASVNGFRSLYKRINLGKRLANILFHPRLFPHFFEFAEKTSHTGSRNDYEQYFKVKTGIKTPILRMTYPIIEHQQNISNDWSKKRKVPSIWMKYPVKHRNPIHLTDWYIEKSNQLMLLLSFHKVFHLKKWE</sequence>
<name>A0A6B3TSA6_9BACI</name>
<dbReference type="RefSeq" id="WP_163252377.1">
    <property type="nucleotide sequence ID" value="NZ_JAAIUV010000024.1"/>
</dbReference>
<dbReference type="EMBL" id="JAAIUV010000024">
    <property type="protein sequence ID" value="NEX79884.1"/>
    <property type="molecule type" value="Genomic_DNA"/>
</dbReference>
<gene>
    <name evidence="1" type="ORF">G4Z05_13560</name>
</gene>
<protein>
    <submittedName>
        <fullName evidence="1">DUF2515 domain-containing protein</fullName>
    </submittedName>
</protein>
<accession>A0A6B3TSA6</accession>
<evidence type="ECO:0000313" key="1">
    <source>
        <dbReference type="EMBL" id="NEX79884.1"/>
    </source>
</evidence>
<evidence type="ECO:0000313" key="2">
    <source>
        <dbReference type="Proteomes" id="UP000481621"/>
    </source>
</evidence>